<feature type="compositionally biased region" description="Basic residues" evidence="1">
    <location>
        <begin position="281"/>
        <end position="291"/>
    </location>
</feature>
<name>A0A4Z1E278_9MICO</name>
<accession>A0A4Z1E278</accession>
<protein>
    <recommendedName>
        <fullName evidence="2">DUF4097 domain-containing protein</fullName>
    </recommendedName>
</protein>
<comment type="caution">
    <text evidence="3">The sequence shown here is derived from an EMBL/GenBank/DDBJ whole genome shotgun (WGS) entry which is preliminary data.</text>
</comment>
<dbReference type="AlphaFoldDB" id="A0A4Z1E278"/>
<feature type="domain" description="DUF4097" evidence="2">
    <location>
        <begin position="117"/>
        <end position="281"/>
    </location>
</feature>
<sequence length="291" mass="29764">MAHVELMATSKRGAALLDDAMTLTPDGLEIRLPTMSEAIAAQGLWRGLASGASWGLRVEARVPAGSWLDLRSKVASLKTKGRFGSVRWVSSFGDVRLERTEFLSADIGMGNLTIGCCDAAEITGGAGDVTITEVGGSLTVDGGAGDVRVRTLRGTATIRTGLGDVTLGEVSASGGTANDDGDPEAADVRVSCTAGDVKIKELAAGSVRLSTAMGDVTVGVARGSDLVAVDLRSGSGSARCKVPVAPDPQVGGPPDAPLTWGTPPLGVRIRATSSSGDITVRHSRRGKRDRA</sequence>
<dbReference type="InterPro" id="IPR025164">
    <property type="entry name" value="Toastrack_DUF4097"/>
</dbReference>
<dbReference type="EMBL" id="RHPJ01000002">
    <property type="protein sequence ID" value="TGO05128.1"/>
    <property type="molecule type" value="Genomic_DNA"/>
</dbReference>
<evidence type="ECO:0000313" key="4">
    <source>
        <dbReference type="Proteomes" id="UP000297318"/>
    </source>
</evidence>
<dbReference type="Proteomes" id="UP000297318">
    <property type="component" value="Unassembled WGS sequence"/>
</dbReference>
<reference evidence="3 4" key="1">
    <citation type="submission" date="2018-11" db="EMBL/GenBank/DDBJ databases">
        <title>Complete genome sequencing of the Actinobacteria Serinibacter sp. K3-2.</title>
        <authorList>
            <person name="Rakitin A.L."/>
            <person name="Beletsky A.V."/>
            <person name="Mardanov A.V."/>
            <person name="Ravin N.V."/>
            <person name="Gromova A.S."/>
            <person name="Filippova S.N."/>
            <person name="Gal'Chenko V.F."/>
        </authorList>
    </citation>
    <scope>NUCLEOTIDE SEQUENCE [LARGE SCALE GENOMIC DNA]</scope>
    <source>
        <strain evidence="3 4">K3-2</strain>
    </source>
</reference>
<evidence type="ECO:0000259" key="2">
    <source>
        <dbReference type="Pfam" id="PF13349"/>
    </source>
</evidence>
<proteinExistence type="predicted"/>
<evidence type="ECO:0000313" key="3">
    <source>
        <dbReference type="EMBL" id="TGO05128.1"/>
    </source>
</evidence>
<keyword evidence="4" id="KW-1185">Reference proteome</keyword>
<dbReference type="Pfam" id="PF13349">
    <property type="entry name" value="DUF4097"/>
    <property type="match status" value="1"/>
</dbReference>
<organism evidence="3 4">
    <name type="scientific">Serinibacter arcticus</name>
    <dbReference type="NCBI Taxonomy" id="1655435"/>
    <lineage>
        <taxon>Bacteria</taxon>
        <taxon>Bacillati</taxon>
        <taxon>Actinomycetota</taxon>
        <taxon>Actinomycetes</taxon>
        <taxon>Micrococcales</taxon>
        <taxon>Beutenbergiaceae</taxon>
        <taxon>Serinibacter</taxon>
    </lineage>
</organism>
<evidence type="ECO:0000256" key="1">
    <source>
        <dbReference type="SAM" id="MobiDB-lite"/>
    </source>
</evidence>
<gene>
    <name evidence="3" type="ORF">SERN_1132</name>
</gene>
<feature type="region of interest" description="Disordered" evidence="1">
    <location>
        <begin position="269"/>
        <end position="291"/>
    </location>
</feature>